<keyword evidence="1" id="KW-0012">Acyltransferase</keyword>
<name>A0ACC7P255_9BACL</name>
<evidence type="ECO:0000313" key="1">
    <source>
        <dbReference type="EMBL" id="MFM9330757.1"/>
    </source>
</evidence>
<proteinExistence type="predicted"/>
<organism evidence="1 2">
    <name type="scientific">Paenibacillus mesotrionivorans</name>
    <dbReference type="NCBI Taxonomy" id="3160968"/>
    <lineage>
        <taxon>Bacteria</taxon>
        <taxon>Bacillati</taxon>
        <taxon>Bacillota</taxon>
        <taxon>Bacilli</taxon>
        <taxon>Bacillales</taxon>
        <taxon>Paenibacillaceae</taxon>
        <taxon>Paenibacillus</taxon>
    </lineage>
</organism>
<dbReference type="EMBL" id="JBJURJ010000014">
    <property type="protein sequence ID" value="MFM9330757.1"/>
    <property type="molecule type" value="Genomic_DNA"/>
</dbReference>
<protein>
    <submittedName>
        <fullName evidence="1">Acyltransferase family protein</fullName>
    </submittedName>
</protein>
<reference evidence="1" key="1">
    <citation type="submission" date="2024-12" db="EMBL/GenBank/DDBJ databases">
        <authorList>
            <person name="Wu N."/>
        </authorList>
    </citation>
    <scope>NUCLEOTIDE SEQUENCE</scope>
    <source>
        <strain evidence="1">P15</strain>
    </source>
</reference>
<gene>
    <name evidence="1" type="ORF">ACI1P1_20920</name>
</gene>
<accession>A0ACC7P255</accession>
<keyword evidence="2" id="KW-1185">Reference proteome</keyword>
<sequence>MIREVFFLRAIACLSIVLGHSISSSLNWYPFLDTERGAALNVWKTVTELLLFGTPMFVFISALVLSHAYPQGTPEGFLVKRTKYILVPYVIMGVFYAAMACAIEGSFSPLLVKIWQNIVLGQFHGYFILIIFQFYLLHIGFHRLVKAIPFRRLLPYSLLINAGYLLIVALLWQKVSLPVSVWWLPFFAWIFYYVLACHVGQNLDWYRRKLSPYRLHLFIGSAAGAAAVLLSAQTGLFPFGSKRVDVLVYTVLLCFFIFALTAKARFVPRWLETVSSYSFGIYWLHVFFIAVLHKAFKVLPQGIRVHWNLSVYILYLSVSALVLSMVSTYLLTRHPAGEFIVGKLGVTTRGKRIRNPAADQHLTVAK</sequence>
<keyword evidence="1" id="KW-0808">Transferase</keyword>
<evidence type="ECO:0000313" key="2">
    <source>
        <dbReference type="Proteomes" id="UP001631969"/>
    </source>
</evidence>
<comment type="caution">
    <text evidence="1">The sequence shown here is derived from an EMBL/GenBank/DDBJ whole genome shotgun (WGS) entry which is preliminary data.</text>
</comment>
<dbReference type="Proteomes" id="UP001631969">
    <property type="component" value="Unassembled WGS sequence"/>
</dbReference>